<dbReference type="EMBL" id="JBHSWJ010000002">
    <property type="protein sequence ID" value="MFC6713213.1"/>
    <property type="molecule type" value="Genomic_DNA"/>
</dbReference>
<name>A0ABW2AR29_9MICO</name>
<keyword evidence="2" id="KW-1185">Reference proteome</keyword>
<comment type="caution">
    <text evidence="1">The sequence shown here is derived from an EMBL/GenBank/DDBJ whole genome shotgun (WGS) entry which is preliminary data.</text>
</comment>
<dbReference type="RefSeq" id="WP_377820808.1">
    <property type="nucleotide sequence ID" value="NZ_JBHSWJ010000002.1"/>
</dbReference>
<sequence>MARMTRESWRRRRDSDLRAKIRTFGFHGAAYRWGCDDPTCTEPHSPVPEQFAYTIGLTERGHPELLVVGLVCGDSVAVLNHLGHGVAAHGDRLAAGEFIDLGAFGTGALIDVVDSSQQLRVANEFYRLPYLPPVRALQLVVAGSDRFN</sequence>
<accession>A0ABW2AR29</accession>
<dbReference type="Proteomes" id="UP001596356">
    <property type="component" value="Unassembled WGS sequence"/>
</dbReference>
<evidence type="ECO:0000313" key="2">
    <source>
        <dbReference type="Proteomes" id="UP001596356"/>
    </source>
</evidence>
<organism evidence="1 2">
    <name type="scientific">Branchiibius cervicis</name>
    <dbReference type="NCBI Taxonomy" id="908252"/>
    <lineage>
        <taxon>Bacteria</taxon>
        <taxon>Bacillati</taxon>
        <taxon>Actinomycetota</taxon>
        <taxon>Actinomycetes</taxon>
        <taxon>Micrococcales</taxon>
        <taxon>Dermacoccaceae</taxon>
        <taxon>Branchiibius</taxon>
    </lineage>
</organism>
<protein>
    <submittedName>
        <fullName evidence="1">DUF4262 domain-containing protein</fullName>
    </submittedName>
</protein>
<dbReference type="Pfam" id="PF14081">
    <property type="entry name" value="DUF4262"/>
    <property type="match status" value="1"/>
</dbReference>
<proteinExistence type="predicted"/>
<dbReference type="InterPro" id="IPR025358">
    <property type="entry name" value="DUF4262"/>
</dbReference>
<reference evidence="2" key="1">
    <citation type="journal article" date="2019" name="Int. J. Syst. Evol. Microbiol.">
        <title>The Global Catalogue of Microorganisms (GCM) 10K type strain sequencing project: providing services to taxonomists for standard genome sequencing and annotation.</title>
        <authorList>
            <consortium name="The Broad Institute Genomics Platform"/>
            <consortium name="The Broad Institute Genome Sequencing Center for Infectious Disease"/>
            <person name="Wu L."/>
            <person name="Ma J."/>
        </authorList>
    </citation>
    <scope>NUCLEOTIDE SEQUENCE [LARGE SCALE GENOMIC DNA]</scope>
    <source>
        <strain evidence="2">NBRC 106593</strain>
    </source>
</reference>
<gene>
    <name evidence="1" type="ORF">ACFQBT_04855</name>
</gene>
<evidence type="ECO:0000313" key="1">
    <source>
        <dbReference type="EMBL" id="MFC6713213.1"/>
    </source>
</evidence>